<dbReference type="AlphaFoldDB" id="A0A6N4TK59"/>
<keyword evidence="1" id="KW-0812">Transmembrane</keyword>
<evidence type="ECO:0000313" key="3">
    <source>
        <dbReference type="Proteomes" id="UP000464754"/>
    </source>
</evidence>
<keyword evidence="1" id="KW-0472">Membrane</keyword>
<dbReference type="Proteomes" id="UP000464754">
    <property type="component" value="Chromosome"/>
</dbReference>
<keyword evidence="1" id="KW-1133">Transmembrane helix</keyword>
<proteinExistence type="predicted"/>
<name>A0A6N4TK59_9FIRM</name>
<sequence length="78" mass="9242">MKNMIGFFKYIFTVKNMIVFVVLLLIMNLFDGFSFFLYEKGIKFPSLSVDPMLSFLLLGFLIGINTCRIYYDYKNKQK</sequence>
<organism evidence="2 3">
    <name type="scientific">Amedibacterium intestinale</name>
    <dbReference type="NCBI Taxonomy" id="2583452"/>
    <lineage>
        <taxon>Bacteria</taxon>
        <taxon>Bacillati</taxon>
        <taxon>Bacillota</taxon>
        <taxon>Erysipelotrichia</taxon>
        <taxon>Erysipelotrichales</taxon>
        <taxon>Erysipelotrichaceae</taxon>
        <taxon>Amedibacterium</taxon>
    </lineage>
</organism>
<reference evidence="3" key="1">
    <citation type="submission" date="2019-05" db="EMBL/GenBank/DDBJ databases">
        <title>Complete genome sequencing of Absiella argi strain JCM 30884.</title>
        <authorList>
            <person name="Sakamoto M."/>
            <person name="Murakami T."/>
            <person name="Mori H."/>
        </authorList>
    </citation>
    <scope>NUCLEOTIDE SEQUENCE [LARGE SCALE GENOMIC DNA]</scope>
    <source>
        <strain evidence="3">JCM 30884</strain>
    </source>
</reference>
<gene>
    <name evidence="2" type="ORF">Aargi30884_18640</name>
</gene>
<evidence type="ECO:0000313" key="2">
    <source>
        <dbReference type="EMBL" id="BBK22961.1"/>
    </source>
</evidence>
<evidence type="ECO:0000256" key="1">
    <source>
        <dbReference type="SAM" id="Phobius"/>
    </source>
</evidence>
<feature type="transmembrane region" description="Helical" evidence="1">
    <location>
        <begin position="52"/>
        <end position="71"/>
    </location>
</feature>
<dbReference type="KEGG" id="aarg:Aargi30884_18640"/>
<dbReference type="EMBL" id="AP019695">
    <property type="protein sequence ID" value="BBK22961.1"/>
    <property type="molecule type" value="Genomic_DNA"/>
</dbReference>
<accession>A0A6N4TK59</accession>
<feature type="transmembrane region" description="Helical" evidence="1">
    <location>
        <begin position="7"/>
        <end position="30"/>
    </location>
</feature>
<keyword evidence="3" id="KW-1185">Reference proteome</keyword>
<protein>
    <submittedName>
        <fullName evidence="2">Uncharacterized protein</fullName>
    </submittedName>
</protein>
<dbReference type="RefSeq" id="WP_118277994.1">
    <property type="nucleotide sequence ID" value="NZ_AP019695.1"/>
</dbReference>